<dbReference type="FunFam" id="3.40.50.300:FF:000078">
    <property type="entry name" value="Elongation factor 4"/>
    <property type="match status" value="1"/>
</dbReference>
<dbReference type="GO" id="GO:0045727">
    <property type="term" value="P:positive regulation of translation"/>
    <property type="evidence" value="ECO:0000318"/>
    <property type="project" value="GO_Central"/>
</dbReference>
<dbReference type="RefSeq" id="XP_021849704.1">
    <property type="nucleotide sequence ID" value="XM_021994012.1"/>
</dbReference>
<sequence>MASATTTTTAISRLTVLFPANAGVSYPLRNSNFPSSSRQNGRYPPRITTTFRANRRLRVVSQAAGAPSKDVSSIGVGQDRLLKVPVSKIRNFCIIAHIDHGKSTLADKLLETTGTVQKREMKEQFLDNMDLERERGITIKLQAARMRYVHNNEPHCLNLIDTPGHVDFSYEVSRSLAACEGALLVVDASQGVEAQTLANVYLALENNLEIIPVLNKIDLPGADPDLVAKEIEEVIGMDCSNAILCSAKEGIGITEILDAIVERIPPPPDTSSMPLRALIFDSYYDPYRGVIAYFRVIDGTMKKGDRIYFMISGKDYYADEIGVLSPNQMQVEQLYAGEVGYLSASIRSVADARVGDTITSYGRKAEKPLPGYQESTPMVFCGLFPVDADQFPELRDALDKLQLNDASLKFEPETSSAMGFGFRCGFLGLLHMEIIQERLEREYNLSLITTAPSVVYRVNCSDGELVECSNPAALPEPGKRKSIDEPYVKIEILTPKDYIGPLMELAQERRAEFKEMKFITEIRASLSYAMPLAEMVGDFFDQLKSRSKGYASMEYTFMGYRESDLVKLDIQINGDRVDPLATIVHRDKAYSVGRALTQKLKELIPRQMFKVPIQACIGSKVIASEAISAIRKDVLAKCYGGDITRKKKLLKKQAEGKKRMKSIGKVDVPQEAFMAVLKLEKEVV</sequence>
<keyword evidence="6" id="KW-0934">Plastid</keyword>
<dbReference type="InterPro" id="IPR027518">
    <property type="entry name" value="GUFP"/>
</dbReference>
<dbReference type="Gene3D" id="3.30.70.870">
    <property type="entry name" value="Elongation Factor G (Translational Gtpase), domain 3"/>
    <property type="match status" value="1"/>
</dbReference>
<gene>
    <name evidence="9 10 11" type="primary">LOC110789353</name>
</gene>
<keyword evidence="4 6" id="KW-0648">Protein biosynthesis</keyword>
<keyword evidence="8" id="KW-1185">Reference proteome</keyword>
<organism evidence="8 11">
    <name type="scientific">Spinacia oleracea</name>
    <name type="common">Spinach</name>
    <dbReference type="NCBI Taxonomy" id="3562"/>
    <lineage>
        <taxon>Eukaryota</taxon>
        <taxon>Viridiplantae</taxon>
        <taxon>Streptophyta</taxon>
        <taxon>Embryophyta</taxon>
        <taxon>Tracheophyta</taxon>
        <taxon>Spermatophyta</taxon>
        <taxon>Magnoliopsida</taxon>
        <taxon>eudicotyledons</taxon>
        <taxon>Gunneridae</taxon>
        <taxon>Pentapetalae</taxon>
        <taxon>Caryophyllales</taxon>
        <taxon>Chenopodiaceae</taxon>
        <taxon>Chenopodioideae</taxon>
        <taxon>Anserineae</taxon>
        <taxon>Spinacia</taxon>
    </lineage>
</organism>
<dbReference type="PROSITE" id="PS51722">
    <property type="entry name" value="G_TR_2"/>
    <property type="match status" value="1"/>
</dbReference>
<keyword evidence="5 6" id="KW-0342">GTP-binding</keyword>
<dbReference type="PROSITE" id="PS00301">
    <property type="entry name" value="G_TR_1"/>
    <property type="match status" value="1"/>
</dbReference>
<dbReference type="SUPFAM" id="SSF50447">
    <property type="entry name" value="Translation proteins"/>
    <property type="match status" value="1"/>
</dbReference>
<keyword evidence="2 6" id="KW-0547">Nucleotide-binding</keyword>
<dbReference type="FunFam" id="3.30.70.2570:FF:000001">
    <property type="entry name" value="Translation factor GUF1, mitochondrial"/>
    <property type="match status" value="1"/>
</dbReference>
<evidence type="ECO:0000259" key="7">
    <source>
        <dbReference type="PROSITE" id="PS51722"/>
    </source>
</evidence>
<protein>
    <recommendedName>
        <fullName evidence="6">Translation factor GUF1 homolog, chloroplastic</fullName>
        <ecNumber evidence="6">3.6.5.n1</ecNumber>
    </recommendedName>
    <alternativeName>
        <fullName evidence="6">Elongation factor 4 homolog</fullName>
        <shortName evidence="6">EF-4</shortName>
    </alternativeName>
    <alternativeName>
        <fullName evidence="6">GTPase GUF1 homolog</fullName>
    </alternativeName>
    <alternativeName>
        <fullName evidence="6">Ribosomal back-translocase</fullName>
    </alternativeName>
</protein>
<feature type="binding site" evidence="6">
    <location>
        <begin position="96"/>
        <end position="103"/>
    </location>
    <ligand>
        <name>GTP</name>
        <dbReference type="ChEBI" id="CHEBI:37565"/>
    </ligand>
</feature>
<dbReference type="NCBIfam" id="TIGR00231">
    <property type="entry name" value="small_GTP"/>
    <property type="match status" value="1"/>
</dbReference>
<feature type="domain" description="Tr-type G" evidence="7">
    <location>
        <begin position="87"/>
        <end position="268"/>
    </location>
</feature>
<reference evidence="9 10" key="2">
    <citation type="submission" date="2025-04" db="UniProtKB">
        <authorList>
            <consortium name="RefSeq"/>
        </authorList>
    </citation>
    <scope>IDENTIFICATION</scope>
</reference>
<comment type="similarity">
    <text evidence="1 6">Belongs to the TRAFAC class translation factor GTPase superfamily. Classic translation factor GTPase family. LepA subfamily.</text>
</comment>
<comment type="catalytic activity">
    <reaction evidence="6">
        <text>GTP + H2O = GDP + phosphate + H(+)</text>
        <dbReference type="Rhea" id="RHEA:19669"/>
        <dbReference type="ChEBI" id="CHEBI:15377"/>
        <dbReference type="ChEBI" id="CHEBI:15378"/>
        <dbReference type="ChEBI" id="CHEBI:37565"/>
        <dbReference type="ChEBI" id="CHEBI:43474"/>
        <dbReference type="ChEBI" id="CHEBI:58189"/>
        <dbReference type="EC" id="3.6.5.n1"/>
    </reaction>
</comment>
<dbReference type="Proteomes" id="UP000813463">
    <property type="component" value="Chromosome 4"/>
</dbReference>
<comment type="subcellular location">
    <subcellularLocation>
        <location evidence="6">Plastid</location>
        <location evidence="6">Chloroplast</location>
    </subcellularLocation>
</comment>
<evidence type="ECO:0000256" key="3">
    <source>
        <dbReference type="ARBA" id="ARBA00022801"/>
    </source>
</evidence>
<evidence type="ECO:0000256" key="5">
    <source>
        <dbReference type="ARBA" id="ARBA00023134"/>
    </source>
</evidence>
<dbReference type="NCBIfam" id="TIGR01393">
    <property type="entry name" value="lepA"/>
    <property type="match status" value="1"/>
</dbReference>
<dbReference type="PANTHER" id="PTHR43512">
    <property type="entry name" value="TRANSLATION FACTOR GUF1-RELATED"/>
    <property type="match status" value="1"/>
</dbReference>
<dbReference type="EC" id="3.6.5.n1" evidence="6"/>
<keyword evidence="3 6" id="KW-0378">Hydrolase</keyword>
<evidence type="ECO:0000256" key="4">
    <source>
        <dbReference type="ARBA" id="ARBA00022917"/>
    </source>
</evidence>
<dbReference type="Gene3D" id="3.30.70.240">
    <property type="match status" value="1"/>
</dbReference>
<dbReference type="Gene3D" id="2.40.30.10">
    <property type="entry name" value="Translation factors"/>
    <property type="match status" value="1"/>
</dbReference>
<dbReference type="InterPro" id="IPR005225">
    <property type="entry name" value="Small_GTP-bd"/>
</dbReference>
<dbReference type="GO" id="GO:0006412">
    <property type="term" value="P:translation"/>
    <property type="evidence" value="ECO:0007669"/>
    <property type="project" value="UniProtKB-KW"/>
</dbReference>
<dbReference type="Gene3D" id="3.30.70.2570">
    <property type="entry name" value="Elongation factor 4, C-terminal domain"/>
    <property type="match status" value="1"/>
</dbReference>
<name>A0A9R0JX33_SPIOL</name>
<evidence type="ECO:0000313" key="10">
    <source>
        <dbReference type="RefSeq" id="XP_021849703.1"/>
    </source>
</evidence>
<dbReference type="Pfam" id="PF00009">
    <property type="entry name" value="GTP_EFTU"/>
    <property type="match status" value="1"/>
</dbReference>
<dbReference type="InterPro" id="IPR009000">
    <property type="entry name" value="Transl_B-barrel_sf"/>
</dbReference>
<keyword evidence="6" id="KW-0150">Chloroplast</keyword>
<dbReference type="GO" id="GO:0003924">
    <property type="term" value="F:GTPase activity"/>
    <property type="evidence" value="ECO:0007669"/>
    <property type="project" value="UniProtKB-UniRule"/>
</dbReference>
<dbReference type="PANTHER" id="PTHR43512:SF4">
    <property type="entry name" value="TRANSLATION FACTOR GUF1 HOMOLOG, CHLOROPLASTIC"/>
    <property type="match status" value="1"/>
</dbReference>
<dbReference type="InterPro" id="IPR038363">
    <property type="entry name" value="LepA_C_sf"/>
</dbReference>
<dbReference type="Pfam" id="PF06421">
    <property type="entry name" value="LepA_C"/>
    <property type="match status" value="1"/>
</dbReference>
<dbReference type="CDD" id="cd01890">
    <property type="entry name" value="LepA"/>
    <property type="match status" value="1"/>
</dbReference>
<feature type="binding site" evidence="6">
    <location>
        <begin position="161"/>
        <end position="165"/>
    </location>
    <ligand>
        <name>GTP</name>
        <dbReference type="ChEBI" id="CHEBI:37565"/>
    </ligand>
</feature>
<dbReference type="InterPro" id="IPR000640">
    <property type="entry name" value="EFG_V-like"/>
</dbReference>
<dbReference type="InterPro" id="IPR027417">
    <property type="entry name" value="P-loop_NTPase"/>
</dbReference>
<dbReference type="InterPro" id="IPR006297">
    <property type="entry name" value="EF-4"/>
</dbReference>
<dbReference type="CDD" id="cd16260">
    <property type="entry name" value="EF4_III"/>
    <property type="match status" value="1"/>
</dbReference>
<reference evidence="8" key="1">
    <citation type="journal article" date="2021" name="Nat. Commun.">
        <title>Genomic analyses provide insights into spinach domestication and the genetic basis of agronomic traits.</title>
        <authorList>
            <person name="Cai X."/>
            <person name="Sun X."/>
            <person name="Xu C."/>
            <person name="Sun H."/>
            <person name="Wang X."/>
            <person name="Ge C."/>
            <person name="Zhang Z."/>
            <person name="Wang Q."/>
            <person name="Fei Z."/>
            <person name="Jiao C."/>
            <person name="Wang Q."/>
        </authorList>
    </citation>
    <scope>NUCLEOTIDE SEQUENCE [LARGE SCALE GENOMIC DNA]</scope>
    <source>
        <strain evidence="8">cv. Varoflay</strain>
    </source>
</reference>
<dbReference type="InterPro" id="IPR031157">
    <property type="entry name" value="G_TR_CS"/>
</dbReference>
<dbReference type="InterPro" id="IPR004161">
    <property type="entry name" value="EFTu-like_2"/>
</dbReference>
<evidence type="ECO:0000313" key="11">
    <source>
        <dbReference type="RefSeq" id="XP_021849704.1"/>
    </source>
</evidence>
<proteinExistence type="inferred from homology"/>
<dbReference type="FunFam" id="2.40.30.10:FF:000015">
    <property type="entry name" value="Translation factor GUF1, mitochondrial"/>
    <property type="match status" value="1"/>
</dbReference>
<evidence type="ECO:0000313" key="8">
    <source>
        <dbReference type="Proteomes" id="UP000813463"/>
    </source>
</evidence>
<dbReference type="GO" id="GO:0009507">
    <property type="term" value="C:chloroplast"/>
    <property type="evidence" value="ECO:0007669"/>
    <property type="project" value="UniProtKB-SubCell"/>
</dbReference>
<accession>A0A9R0JX33</accession>
<dbReference type="CDD" id="cd03709">
    <property type="entry name" value="lepA_C"/>
    <property type="match status" value="1"/>
</dbReference>
<dbReference type="Gene3D" id="3.40.50.300">
    <property type="entry name" value="P-loop containing nucleotide triphosphate hydrolases"/>
    <property type="match status" value="1"/>
</dbReference>
<comment type="function">
    <text evidence="6">Promotes chloroplast protein synthesis. May act as a fidelity factor of the translation reaction, by catalyzing a one-codon backward translocation of tRNAs on improperly translocated ribosomes.</text>
</comment>
<dbReference type="HAMAP" id="MF_03138">
    <property type="entry name" value="GUFP"/>
    <property type="match status" value="1"/>
</dbReference>
<dbReference type="RefSeq" id="XP_021849701.1">
    <property type="nucleotide sequence ID" value="XM_021994009.1"/>
</dbReference>
<dbReference type="GeneID" id="110789353"/>
<dbReference type="GO" id="GO:0005525">
    <property type="term" value="F:GTP binding"/>
    <property type="evidence" value="ECO:0007669"/>
    <property type="project" value="UniProtKB-UniRule"/>
</dbReference>
<evidence type="ECO:0000256" key="6">
    <source>
        <dbReference type="HAMAP-Rule" id="MF_03138"/>
    </source>
</evidence>
<dbReference type="SUPFAM" id="SSF52540">
    <property type="entry name" value="P-loop containing nucleoside triphosphate hydrolases"/>
    <property type="match status" value="1"/>
</dbReference>
<dbReference type="PRINTS" id="PR00315">
    <property type="entry name" value="ELONGATNFCT"/>
</dbReference>
<dbReference type="SUPFAM" id="SSF54980">
    <property type="entry name" value="EF-G C-terminal domain-like"/>
    <property type="match status" value="2"/>
</dbReference>
<dbReference type="OrthoDB" id="1074at2759"/>
<dbReference type="SMART" id="SM00838">
    <property type="entry name" value="EFG_C"/>
    <property type="match status" value="1"/>
</dbReference>
<dbReference type="Pfam" id="PF00679">
    <property type="entry name" value="EFG_C"/>
    <property type="match status" value="1"/>
</dbReference>
<dbReference type="AlphaFoldDB" id="A0A9R0JX33"/>
<dbReference type="InterPro" id="IPR013842">
    <property type="entry name" value="LepA_CTD"/>
</dbReference>
<dbReference type="Pfam" id="PF03144">
    <property type="entry name" value="GTP_EFTU_D2"/>
    <property type="match status" value="1"/>
</dbReference>
<evidence type="ECO:0000256" key="1">
    <source>
        <dbReference type="ARBA" id="ARBA00005454"/>
    </source>
</evidence>
<dbReference type="FunFam" id="3.30.70.870:FF:000004">
    <property type="entry name" value="Translation factor GUF1, mitochondrial"/>
    <property type="match status" value="1"/>
</dbReference>
<dbReference type="GO" id="GO:0043022">
    <property type="term" value="F:ribosome binding"/>
    <property type="evidence" value="ECO:0000318"/>
    <property type="project" value="GO_Central"/>
</dbReference>
<evidence type="ECO:0000256" key="2">
    <source>
        <dbReference type="ARBA" id="ARBA00022741"/>
    </source>
</evidence>
<dbReference type="CDD" id="cd03699">
    <property type="entry name" value="EF4_II"/>
    <property type="match status" value="1"/>
</dbReference>
<dbReference type="RefSeq" id="XP_021849703.1">
    <property type="nucleotide sequence ID" value="XM_021994011.1"/>
</dbReference>
<dbReference type="FunFam" id="3.30.70.240:FF:000007">
    <property type="entry name" value="Translation factor GUF1, mitochondrial"/>
    <property type="match status" value="1"/>
</dbReference>
<dbReference type="InterPro" id="IPR035647">
    <property type="entry name" value="EFG_III/V"/>
</dbReference>
<feature type="binding site" evidence="6">
    <location>
        <begin position="215"/>
        <end position="218"/>
    </location>
    <ligand>
        <name>GTP</name>
        <dbReference type="ChEBI" id="CHEBI:37565"/>
    </ligand>
</feature>
<dbReference type="InterPro" id="IPR000795">
    <property type="entry name" value="T_Tr_GTP-bd_dom"/>
</dbReference>
<dbReference type="InterPro" id="IPR035654">
    <property type="entry name" value="LepA_IV"/>
</dbReference>
<dbReference type="KEGG" id="soe:110789353"/>
<evidence type="ECO:0000313" key="9">
    <source>
        <dbReference type="RefSeq" id="XP_021849701.1"/>
    </source>
</evidence>
<dbReference type="HAMAP" id="MF_00071">
    <property type="entry name" value="LepA"/>
    <property type="match status" value="1"/>
</dbReference>